<gene>
    <name evidence="2" type="ORF">ACE5IX_16780</name>
</gene>
<dbReference type="Gene3D" id="3.40.50.880">
    <property type="match status" value="1"/>
</dbReference>
<evidence type="ECO:0000259" key="1">
    <source>
        <dbReference type="Pfam" id="PF01965"/>
    </source>
</evidence>
<dbReference type="SUPFAM" id="SSF52317">
    <property type="entry name" value="Class I glutamine amidotransferase-like"/>
    <property type="match status" value="1"/>
</dbReference>
<name>A0ABV5BT24_9LEPT</name>
<dbReference type="PANTHER" id="PTHR43130">
    <property type="entry name" value="ARAC-FAMILY TRANSCRIPTIONAL REGULATOR"/>
    <property type="match status" value="1"/>
</dbReference>
<feature type="domain" description="DJ-1/PfpI" evidence="1">
    <location>
        <begin position="72"/>
        <end position="231"/>
    </location>
</feature>
<sequence>MKLLVKSFPPFRTFCPIWICLGFLAFYSILLFNCSEVLASDPVPTIKEGTEKIESYKSRFGRKRPVIAVIGENEYTELTDFLVPYGILKQAEIADVYALSTNPGPIRFFPALVLESGETLSAFDSKYPEGADYVVVPAMHNSENPVVSSWLKSQASKGATVLGICDGVWILAHSGLLQEKAATGHWYSFPDLEKKFPTTKWIRNRRYVIDGKIITTTGVTASIPVSLALVEAIAGKEKALSVASKFGASGWDRNHKSEDFHLGSDSIWTVVKNTLSFWSHEEIPIIVSENADEVSLALVADAYSRTYRSAAISVSENKKQIRTKGGLILHPDKDRKDLDPSETALEYYNSIPANKSLDRALLEIAERFGKTTAAFVALQIEYAWR</sequence>
<dbReference type="InterPro" id="IPR052158">
    <property type="entry name" value="INH-QAR"/>
</dbReference>
<dbReference type="RefSeq" id="WP_375517567.1">
    <property type="nucleotide sequence ID" value="NZ_JBHILI010000013.1"/>
</dbReference>
<reference evidence="2 3" key="1">
    <citation type="submission" date="2024-09" db="EMBL/GenBank/DDBJ databases">
        <title>Taxonomic and Genotyping Characterization of Leptospira Strains isolated from Multiple Sources in Colombia highlights the importance of intermediate species.</title>
        <authorList>
            <person name="Torres Higuera L."/>
            <person name="Rojas Tapias D."/>
            <person name="Jimenez Velasquez S."/>
            <person name="Renjifo Ibanez C."/>
        </authorList>
    </citation>
    <scope>NUCLEOTIDE SEQUENCE [LARGE SCALE GENOMIC DNA]</scope>
    <source>
        <strain evidence="2 3">Lep080</strain>
    </source>
</reference>
<dbReference type="Pfam" id="PF01965">
    <property type="entry name" value="DJ-1_PfpI"/>
    <property type="match status" value="1"/>
</dbReference>
<dbReference type="PANTHER" id="PTHR43130:SF2">
    <property type="entry name" value="DJ-1_PFPI DOMAIN-CONTAINING PROTEIN"/>
    <property type="match status" value="1"/>
</dbReference>
<dbReference type="InterPro" id="IPR002818">
    <property type="entry name" value="DJ-1/PfpI"/>
</dbReference>
<evidence type="ECO:0000313" key="2">
    <source>
        <dbReference type="EMBL" id="MFB5738177.1"/>
    </source>
</evidence>
<dbReference type="Proteomes" id="UP001580391">
    <property type="component" value="Unassembled WGS sequence"/>
</dbReference>
<dbReference type="EMBL" id="JBHILJ010000011">
    <property type="protein sequence ID" value="MFB5738177.1"/>
    <property type="molecule type" value="Genomic_DNA"/>
</dbReference>
<proteinExistence type="predicted"/>
<comment type="caution">
    <text evidence="2">The sequence shown here is derived from an EMBL/GenBank/DDBJ whole genome shotgun (WGS) entry which is preliminary data.</text>
</comment>
<evidence type="ECO:0000313" key="3">
    <source>
        <dbReference type="Proteomes" id="UP001580391"/>
    </source>
</evidence>
<dbReference type="InterPro" id="IPR029062">
    <property type="entry name" value="Class_I_gatase-like"/>
</dbReference>
<organism evidence="2 3">
    <name type="scientific">Leptospira wolffii</name>
    <dbReference type="NCBI Taxonomy" id="409998"/>
    <lineage>
        <taxon>Bacteria</taxon>
        <taxon>Pseudomonadati</taxon>
        <taxon>Spirochaetota</taxon>
        <taxon>Spirochaetia</taxon>
        <taxon>Leptospirales</taxon>
        <taxon>Leptospiraceae</taxon>
        <taxon>Leptospira</taxon>
    </lineage>
</organism>
<accession>A0ABV5BT24</accession>
<protein>
    <submittedName>
        <fullName evidence="2">DJ-1/PfpI family protein</fullName>
    </submittedName>
</protein>
<keyword evidence="3" id="KW-1185">Reference proteome</keyword>